<comment type="caution">
    <text evidence="1">The sequence shown here is derived from an EMBL/GenBank/DDBJ whole genome shotgun (WGS) entry which is preliminary data.</text>
</comment>
<dbReference type="Gene3D" id="2.40.40.20">
    <property type="match status" value="1"/>
</dbReference>
<evidence type="ECO:0000313" key="1">
    <source>
        <dbReference type="EMBL" id="CAI8035306.1"/>
    </source>
</evidence>
<name>A0AA35X0G2_GEOBA</name>
<gene>
    <name evidence="1" type="ORF">GBAR_LOCUS19832</name>
</gene>
<accession>A0AA35X0G2</accession>
<proteinExistence type="predicted"/>
<sequence>MAESRAEWYTVDKSPSDELSLRNCAVLRDGDRFARGGHSYIKVQGAYYLTVATHPKVRPNYIGLSGVQREWCNARLDKQVQVERLEIDRRSMLIQELILEVDFYNKPK</sequence>
<dbReference type="EMBL" id="CASHTH010002792">
    <property type="protein sequence ID" value="CAI8035306.1"/>
    <property type="molecule type" value="Genomic_DNA"/>
</dbReference>
<dbReference type="Proteomes" id="UP001174909">
    <property type="component" value="Unassembled WGS sequence"/>
</dbReference>
<reference evidence="1" key="1">
    <citation type="submission" date="2023-03" db="EMBL/GenBank/DDBJ databases">
        <authorList>
            <person name="Steffen K."/>
            <person name="Cardenas P."/>
        </authorList>
    </citation>
    <scope>NUCLEOTIDE SEQUENCE</scope>
</reference>
<dbReference type="SUPFAM" id="SSF50692">
    <property type="entry name" value="ADC-like"/>
    <property type="match status" value="1"/>
</dbReference>
<dbReference type="AlphaFoldDB" id="A0AA35X0G2"/>
<keyword evidence="2" id="KW-1185">Reference proteome</keyword>
<dbReference type="InterPro" id="IPR009010">
    <property type="entry name" value="Asp_de-COase-like_dom_sf"/>
</dbReference>
<protein>
    <submittedName>
        <fullName evidence="1">Vesicle-fusing ATPase</fullName>
    </submittedName>
</protein>
<evidence type="ECO:0000313" key="2">
    <source>
        <dbReference type="Proteomes" id="UP001174909"/>
    </source>
</evidence>
<organism evidence="1 2">
    <name type="scientific">Geodia barretti</name>
    <name type="common">Barrett's horny sponge</name>
    <dbReference type="NCBI Taxonomy" id="519541"/>
    <lineage>
        <taxon>Eukaryota</taxon>
        <taxon>Metazoa</taxon>
        <taxon>Porifera</taxon>
        <taxon>Demospongiae</taxon>
        <taxon>Heteroscleromorpha</taxon>
        <taxon>Tetractinellida</taxon>
        <taxon>Astrophorina</taxon>
        <taxon>Geodiidae</taxon>
        <taxon>Geodia</taxon>
    </lineage>
</organism>